<evidence type="ECO:0000313" key="1">
    <source>
        <dbReference type="EMBL" id="KAJ5221567.1"/>
    </source>
</evidence>
<comment type="caution">
    <text evidence="1">The sequence shown here is derived from an EMBL/GenBank/DDBJ whole genome shotgun (WGS) entry which is preliminary data.</text>
</comment>
<dbReference type="Proteomes" id="UP001147733">
    <property type="component" value="Unassembled WGS sequence"/>
</dbReference>
<dbReference type="OrthoDB" id="3204049at2759"/>
<protein>
    <submittedName>
        <fullName evidence="1">Uncharacterized protein</fullName>
    </submittedName>
</protein>
<reference evidence="1" key="2">
    <citation type="journal article" date="2023" name="IMA Fungus">
        <title>Comparative genomic study of the Penicillium genus elucidates a diverse pangenome and 15 lateral gene transfer events.</title>
        <authorList>
            <person name="Petersen C."/>
            <person name="Sorensen T."/>
            <person name="Nielsen M.R."/>
            <person name="Sondergaard T.E."/>
            <person name="Sorensen J.L."/>
            <person name="Fitzpatrick D.A."/>
            <person name="Frisvad J.C."/>
            <person name="Nielsen K.L."/>
        </authorList>
    </citation>
    <scope>NUCLEOTIDE SEQUENCE</scope>
    <source>
        <strain evidence="1">IBT 23319</strain>
    </source>
</reference>
<organism evidence="1 2">
    <name type="scientific">Penicillium citrinum</name>
    <dbReference type="NCBI Taxonomy" id="5077"/>
    <lineage>
        <taxon>Eukaryota</taxon>
        <taxon>Fungi</taxon>
        <taxon>Dikarya</taxon>
        <taxon>Ascomycota</taxon>
        <taxon>Pezizomycotina</taxon>
        <taxon>Eurotiomycetes</taxon>
        <taxon>Eurotiomycetidae</taxon>
        <taxon>Eurotiales</taxon>
        <taxon>Aspergillaceae</taxon>
        <taxon>Penicillium</taxon>
    </lineage>
</organism>
<sequence>MAHQAHNIPWHLLASNLEWRTPTPYDGFVTNFYPRMKPNQARDLTHFVDTFIKNLGEHAACERKKYPEHYDIPQASDVILDESTARRISPTVRRWRGWCIWPLKKNCTSAKCRESKYNPRSSYDCICQCELIPYEERLGAAFLREPEDDYMEYRDTFKSDAYFNIEIVKTLLLYGEMDPILRICAHPDNHLKFWFHGSFFDGPSEMGWRRICQQMLRVYICLNVAYCFPQNWDSASGKTEKNDYRNTRCYQRTLVKCGGPRYWDQRTYPHAQFFGMERSHYPSKNTGRTKHWLLDEKYHINVKYSDQPRYMIGPRDAEIDNVAGLYGRAPIDEFLSLWIPDKSLHEPCESEVYDVRQTLCSLGLPVELALDILTFADYIPQPRKLKVPYDPLHPSNREALGRYLKYCWQTLVRCFLMATELGMDPEDVEYPQNGMNWKNLIGHAMIDLFQYHKDGKDAPSWKDKNRFPRPWYRHESALNDDGEWIGPLIFFV</sequence>
<dbReference type="GeneID" id="81388526"/>
<dbReference type="EMBL" id="JAPQKT010000009">
    <property type="protein sequence ID" value="KAJ5221567.1"/>
    <property type="molecule type" value="Genomic_DNA"/>
</dbReference>
<proteinExistence type="predicted"/>
<name>A0A9W9TG36_PENCI</name>
<gene>
    <name evidence="1" type="ORF">N7469_010454</name>
</gene>
<reference evidence="1" key="1">
    <citation type="submission" date="2022-11" db="EMBL/GenBank/DDBJ databases">
        <authorList>
            <person name="Petersen C."/>
        </authorList>
    </citation>
    <scope>NUCLEOTIDE SEQUENCE</scope>
    <source>
        <strain evidence="1">IBT 23319</strain>
    </source>
</reference>
<keyword evidence="2" id="KW-1185">Reference proteome</keyword>
<evidence type="ECO:0000313" key="2">
    <source>
        <dbReference type="Proteomes" id="UP001147733"/>
    </source>
</evidence>
<dbReference type="RefSeq" id="XP_056496490.1">
    <property type="nucleotide sequence ID" value="XM_056649359.1"/>
</dbReference>
<accession>A0A9W9TG36</accession>
<dbReference type="AlphaFoldDB" id="A0A9W9TG36"/>